<keyword evidence="2" id="KW-0813">Transport</keyword>
<accession>A0ABU8VLR5</accession>
<evidence type="ECO:0000313" key="6">
    <source>
        <dbReference type="EMBL" id="MEJ8814528.1"/>
    </source>
</evidence>
<dbReference type="PANTHER" id="PTHR47628:SF1">
    <property type="entry name" value="ALIPHATIC AMIDASE EXPRESSION-REGULATING PROTEIN"/>
    <property type="match status" value="1"/>
</dbReference>
<dbReference type="Gene3D" id="3.40.50.2300">
    <property type="match status" value="2"/>
</dbReference>
<dbReference type="Proteomes" id="UP001365846">
    <property type="component" value="Unassembled WGS sequence"/>
</dbReference>
<evidence type="ECO:0000256" key="1">
    <source>
        <dbReference type="ARBA" id="ARBA00010062"/>
    </source>
</evidence>
<dbReference type="CDD" id="cd06331">
    <property type="entry name" value="PBP1_AmiC-like"/>
    <property type="match status" value="1"/>
</dbReference>
<feature type="domain" description="Leucine-binding protein" evidence="5">
    <location>
        <begin position="39"/>
        <end position="370"/>
    </location>
</feature>
<evidence type="ECO:0000256" key="3">
    <source>
        <dbReference type="ARBA" id="ARBA00022729"/>
    </source>
</evidence>
<gene>
    <name evidence="6" type="ORF">WKW77_25855</name>
</gene>
<dbReference type="SUPFAM" id="SSF53822">
    <property type="entry name" value="Periplasmic binding protein-like I"/>
    <property type="match status" value="1"/>
</dbReference>
<organism evidence="6 7">
    <name type="scientific">Variovorax ureilyticus</name>
    <dbReference type="NCBI Taxonomy" id="1836198"/>
    <lineage>
        <taxon>Bacteria</taxon>
        <taxon>Pseudomonadati</taxon>
        <taxon>Pseudomonadota</taxon>
        <taxon>Betaproteobacteria</taxon>
        <taxon>Burkholderiales</taxon>
        <taxon>Comamonadaceae</taxon>
        <taxon>Variovorax</taxon>
    </lineage>
</organism>
<dbReference type="InterPro" id="IPR028082">
    <property type="entry name" value="Peripla_BP_I"/>
</dbReference>
<protein>
    <submittedName>
        <fullName evidence="6">Substrate-binding protein</fullName>
    </submittedName>
</protein>
<dbReference type="Pfam" id="PF13458">
    <property type="entry name" value="Peripla_BP_6"/>
    <property type="match status" value="1"/>
</dbReference>
<dbReference type="EMBL" id="JBBKZU010000013">
    <property type="protein sequence ID" value="MEJ8814528.1"/>
    <property type="molecule type" value="Genomic_DNA"/>
</dbReference>
<dbReference type="PANTHER" id="PTHR47628">
    <property type="match status" value="1"/>
</dbReference>
<sequence length="397" mass="43075">MFTDTIISPQRRRLLQLGSASLYAGALAHPLFARAASKPIKIGILQPFSGGLEALGEQGFQGGKMAIDELNEAGGLLGQKVEFVRADTKTDPKTAVERAQELIRRDQVDAILGPLTSAERDAIRPTIERAKVPLLYATDYEGGTCSRYITCFSALPAAWVDPLITYSSKNVGKKLYLIGSDYIWPKRMNEAVRKSAGQNGATILGEEYVPFGIKDYSSTLRKIESSGADTLVVSVVGADAITLIKQFQGAGLKQKVRILFFGFSENYLAGLSTQESEGIVTVSSFTSTLQKPEAVAFVKKVRERFGPQTIVSNNLYAHYYLTKLYFGGVQRANSSDKEKVTDAMLDQTIPTANGDVHLRAGDRHADLNTVISVAKTGKLELLQDVGRVVAPSQCSKA</sequence>
<evidence type="ECO:0000313" key="7">
    <source>
        <dbReference type="Proteomes" id="UP001365846"/>
    </source>
</evidence>
<comment type="similarity">
    <text evidence="1">Belongs to the leucine-binding protein family.</text>
</comment>
<dbReference type="InterPro" id="IPR000709">
    <property type="entry name" value="Leu_Ile_Val-bd"/>
</dbReference>
<evidence type="ECO:0000256" key="4">
    <source>
        <dbReference type="ARBA" id="ARBA00022970"/>
    </source>
</evidence>
<dbReference type="InterPro" id="IPR006311">
    <property type="entry name" value="TAT_signal"/>
</dbReference>
<keyword evidence="7" id="KW-1185">Reference proteome</keyword>
<dbReference type="InterPro" id="IPR028081">
    <property type="entry name" value="Leu-bd"/>
</dbReference>
<comment type="caution">
    <text evidence="6">The sequence shown here is derived from an EMBL/GenBank/DDBJ whole genome shotgun (WGS) entry which is preliminary data.</text>
</comment>
<keyword evidence="4" id="KW-0029">Amino-acid transport</keyword>
<name>A0ABU8VLR5_9BURK</name>
<dbReference type="PRINTS" id="PR00337">
    <property type="entry name" value="LEUILEVALBP"/>
</dbReference>
<proteinExistence type="inferred from homology"/>
<reference evidence="6 7" key="1">
    <citation type="submission" date="2024-03" db="EMBL/GenBank/DDBJ databases">
        <title>Novel species of the genus Variovorax.</title>
        <authorList>
            <person name="Liu Q."/>
            <person name="Xin Y.-H."/>
        </authorList>
    </citation>
    <scope>NUCLEOTIDE SEQUENCE [LARGE SCALE GENOMIC DNA]</scope>
    <source>
        <strain evidence="6 7">KACC 18899</strain>
    </source>
</reference>
<keyword evidence="3" id="KW-0732">Signal</keyword>
<evidence type="ECO:0000256" key="2">
    <source>
        <dbReference type="ARBA" id="ARBA00022448"/>
    </source>
</evidence>
<dbReference type="PROSITE" id="PS51318">
    <property type="entry name" value="TAT"/>
    <property type="match status" value="1"/>
</dbReference>
<evidence type="ECO:0000259" key="5">
    <source>
        <dbReference type="Pfam" id="PF13458"/>
    </source>
</evidence>
<dbReference type="RefSeq" id="WP_340359754.1">
    <property type="nucleotide sequence ID" value="NZ_JBBKZU010000013.1"/>
</dbReference>